<reference evidence="1 2" key="1">
    <citation type="submission" date="2018-11" db="EMBL/GenBank/DDBJ databases">
        <title>Genomic Encyclopedia of Type Strains, Phase IV (KMG-IV): sequencing the most valuable type-strain genomes for metagenomic binning, comparative biology and taxonomic classification.</title>
        <authorList>
            <person name="Goeker M."/>
        </authorList>
    </citation>
    <scope>NUCLEOTIDE SEQUENCE [LARGE SCALE GENOMIC DNA]</scope>
    <source>
        <strain evidence="1 2">DSM 100316</strain>
    </source>
</reference>
<sequence>MKSLSWKFAGNTLFMGAVFWLVAESDIFDPLRVSNSADRELLPRCVDHAEMVVNTVKRKYPYRYITIDGGDYKLTDRQYNVIVDNTGGEYCFNILDYYSQWDTERNLVYNFEHKDIEVIRHFNLREAYVIWGEDYSKKYYNNSNGDALIEVDLAQGEQLHGSEYYNNGDIKALNIDRADGKTWLYRYDQNSDEWTVEVAGVKKALLQIEGQ</sequence>
<evidence type="ECO:0000313" key="1">
    <source>
        <dbReference type="EMBL" id="ROS05073.1"/>
    </source>
</evidence>
<dbReference type="AlphaFoldDB" id="A0A3N2DYZ4"/>
<evidence type="ECO:0000313" key="2">
    <source>
        <dbReference type="Proteomes" id="UP000275394"/>
    </source>
</evidence>
<dbReference type="EMBL" id="RKHR01000003">
    <property type="protein sequence ID" value="ROS05073.1"/>
    <property type="molecule type" value="Genomic_DNA"/>
</dbReference>
<keyword evidence="2" id="KW-1185">Reference proteome</keyword>
<organism evidence="1 2">
    <name type="scientific">Sinobacterium caligoides</name>
    <dbReference type="NCBI Taxonomy" id="933926"/>
    <lineage>
        <taxon>Bacteria</taxon>
        <taxon>Pseudomonadati</taxon>
        <taxon>Pseudomonadota</taxon>
        <taxon>Gammaproteobacteria</taxon>
        <taxon>Cellvibrionales</taxon>
        <taxon>Spongiibacteraceae</taxon>
        <taxon>Sinobacterium</taxon>
    </lineage>
</organism>
<gene>
    <name evidence="1" type="ORF">EDC56_0595</name>
</gene>
<dbReference type="RefSeq" id="WP_123711015.1">
    <property type="nucleotide sequence ID" value="NZ_RKHR01000003.1"/>
</dbReference>
<accession>A0A3N2DYZ4</accession>
<name>A0A3N2DYZ4_9GAMM</name>
<comment type="caution">
    <text evidence="1">The sequence shown here is derived from an EMBL/GenBank/DDBJ whole genome shotgun (WGS) entry which is preliminary data.</text>
</comment>
<proteinExistence type="predicted"/>
<protein>
    <submittedName>
        <fullName evidence="1">Uncharacterized protein</fullName>
    </submittedName>
</protein>
<dbReference type="Proteomes" id="UP000275394">
    <property type="component" value="Unassembled WGS sequence"/>
</dbReference>